<accession>A0AAE4Z8U5</accession>
<reference evidence="1 2" key="1">
    <citation type="submission" date="2020-01" db="EMBL/GenBank/DDBJ databases">
        <title>Genomes assembled from Gulf of Kutch pelagic sediment metagenomes.</title>
        <authorList>
            <person name="Chandrashekar M."/>
            <person name="Mahajan M.S."/>
            <person name="Dave K.J."/>
            <person name="Vatsa P."/>
            <person name="Nathani N.M."/>
        </authorList>
    </citation>
    <scope>NUCLEOTIDE SEQUENCE [LARGE SCALE GENOMIC DNA]</scope>
    <source>
        <strain evidence="1">KS3-K002</strain>
    </source>
</reference>
<dbReference type="EMBL" id="JAACAK010000108">
    <property type="protein sequence ID" value="NIR75954.1"/>
    <property type="molecule type" value="Genomic_DNA"/>
</dbReference>
<dbReference type="Proteomes" id="UP000702544">
    <property type="component" value="Unassembled WGS sequence"/>
</dbReference>
<sequence length="107" mass="11616">MPDVEAGAVEIPERAYMVDASGRLDSDESAPDSVVVCHLLQLPYATEESVGLTDEEPTPGAPWLHHAGTCDAHVMWSETRVFPRVGVWRARGGRRLSCAYPTVGLDP</sequence>
<organism evidence="1 2">
    <name type="scientific">Candidatus Kutchimonas denitrificans</name>
    <dbReference type="NCBI Taxonomy" id="3056748"/>
    <lineage>
        <taxon>Bacteria</taxon>
        <taxon>Pseudomonadati</taxon>
        <taxon>Gemmatimonadota</taxon>
        <taxon>Gemmatimonadia</taxon>
        <taxon>Candidatus Palauibacterales</taxon>
        <taxon>Candidatus Palauibacteraceae</taxon>
        <taxon>Candidatus Kutchimonas</taxon>
    </lineage>
</organism>
<comment type="caution">
    <text evidence="1">The sequence shown here is derived from an EMBL/GenBank/DDBJ whole genome shotgun (WGS) entry which is preliminary data.</text>
</comment>
<evidence type="ECO:0000313" key="2">
    <source>
        <dbReference type="Proteomes" id="UP000702544"/>
    </source>
</evidence>
<evidence type="ECO:0000313" key="1">
    <source>
        <dbReference type="EMBL" id="NIR75954.1"/>
    </source>
</evidence>
<dbReference type="AlphaFoldDB" id="A0AAE4Z8U5"/>
<proteinExistence type="predicted"/>
<gene>
    <name evidence="1" type="ORF">GWO12_12730</name>
</gene>
<name>A0AAE4Z8U5_9BACT</name>
<protein>
    <submittedName>
        <fullName evidence="1">Uncharacterized protein</fullName>
    </submittedName>
</protein>